<keyword evidence="3 6" id="KW-0812">Transmembrane</keyword>
<dbReference type="EMBL" id="JBHMCA010000054">
    <property type="protein sequence ID" value="MFB9447637.1"/>
    <property type="molecule type" value="Genomic_DNA"/>
</dbReference>
<evidence type="ECO:0000256" key="5">
    <source>
        <dbReference type="ARBA" id="ARBA00023136"/>
    </source>
</evidence>
<evidence type="ECO:0000313" key="7">
    <source>
        <dbReference type="EMBL" id="MFB9447637.1"/>
    </source>
</evidence>
<dbReference type="InterPro" id="IPR004307">
    <property type="entry name" value="TspO_MBR"/>
</dbReference>
<organism evidence="7 8">
    <name type="scientific">Dactylosporangium vinaceum</name>
    <dbReference type="NCBI Taxonomy" id="53362"/>
    <lineage>
        <taxon>Bacteria</taxon>
        <taxon>Bacillati</taxon>
        <taxon>Actinomycetota</taxon>
        <taxon>Actinomycetes</taxon>
        <taxon>Micromonosporales</taxon>
        <taxon>Micromonosporaceae</taxon>
        <taxon>Dactylosporangium</taxon>
    </lineage>
</organism>
<feature type="transmembrane region" description="Helical" evidence="6">
    <location>
        <begin position="45"/>
        <end position="65"/>
    </location>
</feature>
<keyword evidence="5 6" id="KW-0472">Membrane</keyword>
<proteinExistence type="inferred from homology"/>
<evidence type="ECO:0000313" key="8">
    <source>
        <dbReference type="Proteomes" id="UP001589608"/>
    </source>
</evidence>
<evidence type="ECO:0000256" key="1">
    <source>
        <dbReference type="ARBA" id="ARBA00004141"/>
    </source>
</evidence>
<feature type="transmembrane region" description="Helical" evidence="6">
    <location>
        <begin position="77"/>
        <end position="97"/>
    </location>
</feature>
<accession>A0ABV5MFJ4</accession>
<dbReference type="RefSeq" id="WP_223102554.1">
    <property type="nucleotide sequence ID" value="NZ_CP061913.1"/>
</dbReference>
<keyword evidence="4 6" id="KW-1133">Transmembrane helix</keyword>
<dbReference type="PANTHER" id="PTHR10057">
    <property type="entry name" value="PERIPHERAL-TYPE BENZODIAZEPINE RECEPTOR"/>
    <property type="match status" value="1"/>
</dbReference>
<name>A0ABV5MFJ4_9ACTN</name>
<keyword evidence="8" id="KW-1185">Reference proteome</keyword>
<dbReference type="Proteomes" id="UP001589608">
    <property type="component" value="Unassembled WGS sequence"/>
</dbReference>
<dbReference type="Gene3D" id="1.20.1260.100">
    <property type="entry name" value="TspO/MBR protein"/>
    <property type="match status" value="1"/>
</dbReference>
<dbReference type="InterPro" id="IPR038330">
    <property type="entry name" value="TspO/MBR-related_sf"/>
</dbReference>
<comment type="subcellular location">
    <subcellularLocation>
        <location evidence="1">Membrane</location>
        <topology evidence="1">Multi-pass membrane protein</topology>
    </subcellularLocation>
</comment>
<comment type="caution">
    <text evidence="7">The sequence shown here is derived from an EMBL/GenBank/DDBJ whole genome shotgun (WGS) entry which is preliminary data.</text>
</comment>
<protein>
    <submittedName>
        <fullName evidence="7">TspO/MBR family protein</fullName>
    </submittedName>
</protein>
<evidence type="ECO:0000256" key="2">
    <source>
        <dbReference type="ARBA" id="ARBA00007524"/>
    </source>
</evidence>
<dbReference type="Pfam" id="PF03073">
    <property type="entry name" value="TspO_MBR"/>
    <property type="match status" value="1"/>
</dbReference>
<reference evidence="7 8" key="1">
    <citation type="submission" date="2024-09" db="EMBL/GenBank/DDBJ databases">
        <authorList>
            <person name="Sun Q."/>
            <person name="Mori K."/>
        </authorList>
    </citation>
    <scope>NUCLEOTIDE SEQUENCE [LARGE SCALE GENOMIC DNA]</scope>
    <source>
        <strain evidence="7 8">JCM 3307</strain>
    </source>
</reference>
<dbReference type="PIRSF" id="PIRSF005859">
    <property type="entry name" value="PBR"/>
    <property type="match status" value="1"/>
</dbReference>
<evidence type="ECO:0000256" key="4">
    <source>
        <dbReference type="ARBA" id="ARBA00022989"/>
    </source>
</evidence>
<dbReference type="CDD" id="cd15904">
    <property type="entry name" value="TSPO_MBR"/>
    <property type="match status" value="1"/>
</dbReference>
<sequence length="153" mass="16581">MHVPTWLKTTAAVTVAAGIGSLVTRPGDRWYRQLEKPPWQPPPKAFPLVWTPLYGLIAFAGARALDASRGRARREFAVAYAANLALNAGWTAVFFGARRPRAALAEIALLNASNLDLLRRAWQADRTAGAALAPYVAWTGFATALNASIARRN</sequence>
<evidence type="ECO:0000256" key="6">
    <source>
        <dbReference type="SAM" id="Phobius"/>
    </source>
</evidence>
<dbReference type="PANTHER" id="PTHR10057:SF0">
    <property type="entry name" value="TRANSLOCATOR PROTEIN"/>
    <property type="match status" value="1"/>
</dbReference>
<gene>
    <name evidence="7" type="ORF">ACFFTR_31480</name>
</gene>
<evidence type="ECO:0000256" key="3">
    <source>
        <dbReference type="ARBA" id="ARBA00022692"/>
    </source>
</evidence>
<comment type="similarity">
    <text evidence="2">Belongs to the TspO/BZRP family.</text>
</comment>